<dbReference type="InterPro" id="IPR024930">
    <property type="entry name" value="Skp_dom_sf"/>
</dbReference>
<dbReference type="Gene3D" id="3.30.910.20">
    <property type="entry name" value="Skp domain"/>
    <property type="match status" value="1"/>
</dbReference>
<keyword evidence="1" id="KW-0175">Coiled coil</keyword>
<feature type="region of interest" description="Disordered" evidence="2">
    <location>
        <begin position="175"/>
        <end position="197"/>
    </location>
</feature>
<evidence type="ECO:0000256" key="2">
    <source>
        <dbReference type="SAM" id="MobiDB-lite"/>
    </source>
</evidence>
<dbReference type="InterPro" id="IPR005632">
    <property type="entry name" value="Chaperone_Skp"/>
</dbReference>
<keyword evidence="5" id="KW-1185">Reference proteome</keyword>
<dbReference type="SMART" id="SM00935">
    <property type="entry name" value="OmpH"/>
    <property type="match status" value="1"/>
</dbReference>
<dbReference type="AlphaFoldDB" id="A0A1M6V9D3"/>
<feature type="chain" id="PRO_5012070718" evidence="3">
    <location>
        <begin position="25"/>
        <end position="197"/>
    </location>
</feature>
<dbReference type="Proteomes" id="UP000184191">
    <property type="component" value="Unassembled WGS sequence"/>
</dbReference>
<organism evidence="4 5">
    <name type="scientific">Roseovarius marisflavi</name>
    <dbReference type="NCBI Taxonomy" id="1054996"/>
    <lineage>
        <taxon>Bacteria</taxon>
        <taxon>Pseudomonadati</taxon>
        <taxon>Pseudomonadota</taxon>
        <taxon>Alphaproteobacteria</taxon>
        <taxon>Rhodobacterales</taxon>
        <taxon>Roseobacteraceae</taxon>
        <taxon>Roseovarius</taxon>
    </lineage>
</organism>
<name>A0A1M6V9D3_9RHOB</name>
<accession>A0A1M6V9D3</accession>
<dbReference type="GO" id="GO:0051082">
    <property type="term" value="F:unfolded protein binding"/>
    <property type="evidence" value="ECO:0007669"/>
    <property type="project" value="InterPro"/>
</dbReference>
<dbReference type="STRING" id="1054996.SAMN05444414_101179"/>
<dbReference type="SUPFAM" id="SSF111384">
    <property type="entry name" value="OmpH-like"/>
    <property type="match status" value="1"/>
</dbReference>
<evidence type="ECO:0000313" key="5">
    <source>
        <dbReference type="Proteomes" id="UP000184191"/>
    </source>
</evidence>
<evidence type="ECO:0000313" key="4">
    <source>
        <dbReference type="EMBL" id="SHK78058.1"/>
    </source>
</evidence>
<keyword evidence="3" id="KW-0732">Signal</keyword>
<evidence type="ECO:0000256" key="1">
    <source>
        <dbReference type="SAM" id="Coils"/>
    </source>
</evidence>
<evidence type="ECO:0000256" key="3">
    <source>
        <dbReference type="SAM" id="SignalP"/>
    </source>
</evidence>
<dbReference type="RefSeq" id="WP_073194037.1">
    <property type="nucleotide sequence ID" value="NZ_FRBN01000001.1"/>
</dbReference>
<dbReference type="OrthoDB" id="7868372at2"/>
<protein>
    <submittedName>
        <fullName evidence="4">Periplasmic chaperone for outer membrane proteins Skp</fullName>
    </submittedName>
</protein>
<dbReference type="EMBL" id="FRBN01000001">
    <property type="protein sequence ID" value="SHK78058.1"/>
    <property type="molecule type" value="Genomic_DNA"/>
</dbReference>
<dbReference type="Pfam" id="PF03938">
    <property type="entry name" value="OmpH"/>
    <property type="match status" value="1"/>
</dbReference>
<gene>
    <name evidence="4" type="ORF">SAMN05444414_101179</name>
</gene>
<proteinExistence type="predicted"/>
<sequence>MWRSLAFAGFLLALLGGGAAPVAAQPTGVVQSDILILDPERLLNETLYGRRLLEGIQEDRETLVAHNRRIEAELEDEEQALTERRPSLSAAEFRDLADTFDRKVQQLRQNSERMSRDLERQREIAPAQFMRVIEPVLADILSDSGGVVIMDVRAVLLGSGVADITDLAIERVNAQIGEGPENGPTRNTVTPPKSPGD</sequence>
<reference evidence="5" key="1">
    <citation type="submission" date="2016-11" db="EMBL/GenBank/DDBJ databases">
        <authorList>
            <person name="Varghese N."/>
            <person name="Submissions S."/>
        </authorList>
    </citation>
    <scope>NUCLEOTIDE SEQUENCE [LARGE SCALE GENOMIC DNA]</scope>
    <source>
        <strain evidence="5">DSM 29327</strain>
    </source>
</reference>
<feature type="coiled-coil region" evidence="1">
    <location>
        <begin position="53"/>
        <end position="124"/>
    </location>
</feature>
<feature type="signal peptide" evidence="3">
    <location>
        <begin position="1"/>
        <end position="24"/>
    </location>
</feature>